<dbReference type="InterPro" id="IPR015075">
    <property type="entry name" value="AtaL"/>
</dbReference>
<dbReference type="VEuPathDB" id="FungiDB:F9C07_11492"/>
<dbReference type="VEuPathDB" id="FungiDB:AFLA_009970"/>
<dbReference type="Pfam" id="PF08982">
    <property type="entry name" value="AtaL"/>
    <property type="match status" value="1"/>
</dbReference>
<dbReference type="CDD" id="cd08863">
    <property type="entry name" value="SRPBCC_DUF1857"/>
    <property type="match status" value="1"/>
</dbReference>
<reference evidence="1" key="1">
    <citation type="submission" date="2019-04" db="EMBL/GenBank/DDBJ databases">
        <title>Friends and foes A comparative genomics study of 23 Aspergillus species from section Flavi.</title>
        <authorList>
            <consortium name="DOE Joint Genome Institute"/>
            <person name="Kjaerbolling I."/>
            <person name="Vesth T."/>
            <person name="Frisvad J.C."/>
            <person name="Nybo J.L."/>
            <person name="Theobald S."/>
            <person name="Kildgaard S."/>
            <person name="Isbrandt T."/>
            <person name="Kuo A."/>
            <person name="Sato A."/>
            <person name="Lyhne E.K."/>
            <person name="Kogle M.E."/>
            <person name="Wiebenga A."/>
            <person name="Kun R.S."/>
            <person name="Lubbers R.J."/>
            <person name="Makela M.R."/>
            <person name="Barry K."/>
            <person name="Chovatia M."/>
            <person name="Clum A."/>
            <person name="Daum C."/>
            <person name="Haridas S."/>
            <person name="He G."/>
            <person name="LaButti K."/>
            <person name="Lipzen A."/>
            <person name="Mondo S."/>
            <person name="Riley R."/>
            <person name="Salamov A."/>
            <person name="Simmons B.A."/>
            <person name="Magnuson J.K."/>
            <person name="Henrissat B."/>
            <person name="Mortensen U.H."/>
            <person name="Larsen T.O."/>
            <person name="Devries R.P."/>
            <person name="Grigoriev I.V."/>
            <person name="Machida M."/>
            <person name="Baker S.E."/>
            <person name="Andersen M.R."/>
        </authorList>
    </citation>
    <scope>NUCLEOTIDE SEQUENCE [LARGE SCALE GENOMIC DNA]</scope>
    <source>
        <strain evidence="1">CBS 121.62</strain>
    </source>
</reference>
<proteinExistence type="predicted"/>
<organism evidence="1">
    <name type="scientific">Aspergillus flavus</name>
    <dbReference type="NCBI Taxonomy" id="5059"/>
    <lineage>
        <taxon>Eukaryota</taxon>
        <taxon>Fungi</taxon>
        <taxon>Dikarya</taxon>
        <taxon>Ascomycota</taxon>
        <taxon>Pezizomycotina</taxon>
        <taxon>Eurotiomycetes</taxon>
        <taxon>Eurotiomycetidae</taxon>
        <taxon>Eurotiales</taxon>
        <taxon>Aspergillaceae</taxon>
        <taxon>Aspergillus</taxon>
        <taxon>Aspergillus subgen. Circumdati</taxon>
    </lineage>
</organism>
<dbReference type="SUPFAM" id="SSF55961">
    <property type="entry name" value="Bet v1-like"/>
    <property type="match status" value="1"/>
</dbReference>
<dbReference type="EMBL" id="ML734644">
    <property type="protein sequence ID" value="KAB8243383.1"/>
    <property type="molecule type" value="Genomic_DNA"/>
</dbReference>
<gene>
    <name evidence="1" type="ORF">BDV35DRAFT_407732</name>
</gene>
<evidence type="ECO:0000313" key="1">
    <source>
        <dbReference type="EMBL" id="KAB8243383.1"/>
    </source>
</evidence>
<dbReference type="Proteomes" id="UP000325434">
    <property type="component" value="Unassembled WGS sequence"/>
</dbReference>
<accession>A0A5N6GSI2</accession>
<dbReference type="Gene3D" id="3.30.530.20">
    <property type="match status" value="1"/>
</dbReference>
<protein>
    <submittedName>
        <fullName evidence="1">Uncharacterized protein</fullName>
    </submittedName>
</protein>
<sequence>MIEYERGAGFLGCHVEDNKEKNKRHRVMYGCKRLNLELKTWLTEADLYSVLCFLTTSLCSYTPTMLTLNIAYTEPVNNSSDPSIPVLTQEQVWNGLKLKARHPQDFVPSLDDSRILEERDDGTYIVREAHVAANLHESPMAGKWVREECQLHAPVRTYFTLPGGSIVENIVSIGHDQNLYLTFTYKWKLADLEPGTSEAKKAEDEHMRIAISSVQGTIRALRQMAEEGTL</sequence>
<name>A0A5N6GSI2_ASPFL</name>
<dbReference type="VEuPathDB" id="FungiDB:F9C07_11491"/>
<dbReference type="AlphaFoldDB" id="A0A5N6GSI2"/>
<dbReference type="InterPro" id="IPR023393">
    <property type="entry name" value="START-like_dom_sf"/>
</dbReference>